<sequence>MIEKRITHQLLESGELSLTEREREALALPQHSTTLALELDGDPFFAQWSGKSRQLAGDILTERLQDYGQDGGLLRLRLVDGVYRLSILPPGAEMVTIYKSPPTPPIHNKTVAAKVARRRTVDRQFHADNEYDWSAGASKAIGFLKDARVLLGEQLKAAGFDDLELVELRLQGEELATLDDFEELLAVDVANVDRMPHQEAVARHALSRLRGRAVLADEVGLGKTIEAGLAVKELTLRGLAKRVLILCPAPLREQWREEMHQKFDLNFDVALRGTDVHKQDKLIMSLQLGRNSAPKLTAEPWDIVIVDEAHRAAGAGARKTREFITALTTACRYALFLTATPVQNDLLELYRLVELLRPGTFTSVQQFKRQFMQGYDPRTPNDPAALRRLISSAMIRTTRAQAGVDRVTRRAVDVPVTLGPRERELYALCTKLLRSVMTDPGDAMRRRSLALRLTASPFSMGTTALRMAERHPDPKVRAVLTEVGHLAMDIEKSARENTAIEITHKWLKEHGRVLVFTQHTDTVTGLLRRMEVEGITARSFHGSMSAGERAATIAAFRSGEAPVMISTDAGAEGQNLQFCNCVLNFDLPWNPMRIEQRIGRVDRLTQPKDEVFIANLYAQGTIDESVYRLLAEKLRMFELLFGQVTTILGELDDSKSASFESRILEALFSDNDKKMQNLLGQLGTELAQARESASTLIAADSGLSNWMASAFEHRKGLSKAGATELAPEVSERARMRQRRVQTWTRNVLKALGADLLHDTGEGDGAFITAQFDEEYEQELDGRTLMHLAFDRIGMEHHPDAELCAVGSPVFDEILGLLRMRGDMHATVPVVPDDIGDSPLERADNVTLLRRHLVPSGSWSGQATFRAAVGESETTEHLLTADINGHHQTRLPRRPLQDGETLPAAFGTPSEVIAAFEKAATGQLERLRRDLADKVEADQAAELQRIRTGYSAQIDEASYEDSVRLQRALSSEEKRLSRVPDVRARAKILALTLDEDDWLVEEVWAGPNGAEATLTYPWEDSEPPLFVSDASGDPIEVLALCSDSHCVSEAETQYCESCDHVLCGACGEDAVFADCPICGLASCGACRADGGGLCRGCAFPQRVPELDNEFALAWRLNGGTTLLVGDRVAELHRPDGQSHTLVRDKDADDPHRKRMRSYAVSNGLPLDCGVTLRNLIGRRDLQDDTRAKLKSASAVATELSIAATSGSAIDSAAIADVPLHDEANVVPERAMSIGKLLQKLRSEETPPAPPMVMVTRRASFTDLYLEADGLAKEVSTVCDDGSISVADRQFEPMQWTSPAGDSPIIGNAALDGTQISLQSRNEAVLVFVSTDGQPQPDTWTACPAGRNLAFQIAGFDYLNSIRMPGGKIGKRIHEITTITAPFPSPSECTLVEREIRTVAELVDLESGFELESANDESLAALGVRPNHAIAKTTRPLPTGLSTALLTKTSRPFTASLRNGLEVKENWRGHGTAVHTYRTFDGQPLSPLGSPETDFGVCRDGHFYPGGTAALCGSCRAWACPSCDELDHLASLPCPGCYVSVCRRCLSSEHDAPAERCVVCRDHACSDCGRDPEVNCCPMCDRTVCGSCRVEETCPACAHLATATDSQRASLPQSLVLSGAEVRIGSDADASVVLIKRGETVEQAIVRNDSIIVWKVFDKNSIDNAYRLALAASGILEAQVTPKIHSVEPEQPRDGSRFIVSTERSYRPAWSVEQLQASGSGTQSFNDPVGDLIPIIAPEFPSPRKEPTPASIAPGRLAHEFANMSTPLTAGLDIFWERFGYDICISSQGLCRTTIERSVAEDTTAGWVAATATPQWVSDDWEPVPAVRAYASSNGAPTAEAAVVQLASMTALGVRIAGQTSWYAINRSENAATATALSRWLGLGDADTVSVFTDPRQVRLSSVTNAVRSSVTVNPIGTISTGPQVGADVSGDAHMAWNPPTSARVPQLEKLPDRLRINLAQAFQPTTAWAQLEVGAHIEQLVTVEDGHDWRYERTLAAGQMEARRVNGSTGSLFDSGAIDREGHFGAGFAFCNYCGGATCAVCIDKAVACDACAVNICKRCVSQPQANLWLCPACTAVRPPTRGEAREHGRLLSTRRMLIGSDAQHTVVVERSKNHWTRKVADGEKQVIVNPSVNEYLDGRLDTAD</sequence>
<dbReference type="SUPFAM" id="SSF52540">
    <property type="entry name" value="P-loop containing nucleoside triphosphate hydrolases"/>
    <property type="match status" value="2"/>
</dbReference>
<dbReference type="Proteomes" id="UP000220340">
    <property type="component" value="Unassembled WGS sequence"/>
</dbReference>
<evidence type="ECO:0000259" key="5">
    <source>
        <dbReference type="PROSITE" id="PS51192"/>
    </source>
</evidence>
<keyword evidence="1" id="KW-0547">Nucleotide-binding</keyword>
<dbReference type="SMART" id="SM00487">
    <property type="entry name" value="DEXDc"/>
    <property type="match status" value="1"/>
</dbReference>
<dbReference type="InterPro" id="IPR001650">
    <property type="entry name" value="Helicase_C-like"/>
</dbReference>
<keyword evidence="4" id="KW-0067">ATP-binding</keyword>
<dbReference type="Gene3D" id="3.40.50.10810">
    <property type="entry name" value="Tandem AAA-ATPase domain"/>
    <property type="match status" value="1"/>
</dbReference>
<dbReference type="CDD" id="cd18011">
    <property type="entry name" value="DEXDc_RapA"/>
    <property type="match status" value="1"/>
</dbReference>
<dbReference type="Proteomes" id="UP000191039">
    <property type="component" value="Unassembled WGS sequence"/>
</dbReference>
<dbReference type="EMBL" id="PDCR01000006">
    <property type="protein sequence ID" value="PEG55509.1"/>
    <property type="molecule type" value="Genomic_DNA"/>
</dbReference>
<keyword evidence="2" id="KW-0378">Hydrolase</keyword>
<dbReference type="Gene3D" id="3.40.50.300">
    <property type="entry name" value="P-loop containing nucleotide triphosphate hydrolases"/>
    <property type="match status" value="1"/>
</dbReference>
<dbReference type="InterPro" id="IPR014001">
    <property type="entry name" value="Helicase_ATP-bd"/>
</dbReference>
<evidence type="ECO:0000313" key="8">
    <source>
        <dbReference type="EMBL" id="PEG55509.1"/>
    </source>
</evidence>
<feature type="domain" description="Helicase ATP-binding" evidence="5">
    <location>
        <begin position="204"/>
        <end position="359"/>
    </location>
</feature>
<dbReference type="InterPro" id="IPR057342">
    <property type="entry name" value="DEXDc_RapA"/>
</dbReference>
<comment type="caution">
    <text evidence="7">The sequence shown here is derived from an EMBL/GenBank/DDBJ whole genome shotgun (WGS) entry which is preliminary data.</text>
</comment>
<evidence type="ECO:0000256" key="1">
    <source>
        <dbReference type="ARBA" id="ARBA00022741"/>
    </source>
</evidence>
<evidence type="ECO:0000256" key="3">
    <source>
        <dbReference type="ARBA" id="ARBA00022806"/>
    </source>
</evidence>
<accession>A0A1Q4H7K8</accession>
<evidence type="ECO:0000259" key="6">
    <source>
        <dbReference type="PROSITE" id="PS51194"/>
    </source>
</evidence>
<dbReference type="RefSeq" id="WP_073858568.1">
    <property type="nucleotide sequence ID" value="NZ_BAAATC010000014.1"/>
</dbReference>
<evidence type="ECO:0000256" key="2">
    <source>
        <dbReference type="ARBA" id="ARBA00022801"/>
    </source>
</evidence>
<reference evidence="8 10" key="2">
    <citation type="submission" date="2017-10" db="EMBL/GenBank/DDBJ databases">
        <title>The new phylogeny of genus Mycobacterium.</title>
        <authorList>
            <person name="Tortoli E."/>
            <person name="Trovato A."/>
            <person name="Cirillo D.M."/>
        </authorList>
    </citation>
    <scope>NUCLEOTIDE SEQUENCE [LARGE SCALE GENOMIC DNA]</scope>
    <source>
        <strain evidence="8 10">IP141170001</strain>
    </source>
</reference>
<proteinExistence type="predicted"/>
<keyword evidence="3 7" id="KW-0347">Helicase</keyword>
<gene>
    <name evidence="7" type="ORF">BV510_00640</name>
    <name evidence="8" type="ORF">CRI78_06260</name>
</gene>
<dbReference type="SMART" id="SM00490">
    <property type="entry name" value="HELICc"/>
    <property type="match status" value="1"/>
</dbReference>
<evidence type="ECO:0000313" key="10">
    <source>
        <dbReference type="Proteomes" id="UP000220340"/>
    </source>
</evidence>
<dbReference type="Pfam" id="PF00271">
    <property type="entry name" value="Helicase_C"/>
    <property type="match status" value="1"/>
</dbReference>
<evidence type="ECO:0000256" key="4">
    <source>
        <dbReference type="ARBA" id="ARBA00022840"/>
    </source>
</evidence>
<evidence type="ECO:0000313" key="7">
    <source>
        <dbReference type="EMBL" id="OPE56279.1"/>
    </source>
</evidence>
<dbReference type="EMBL" id="MIJD01000003">
    <property type="protein sequence ID" value="OPE56279.1"/>
    <property type="molecule type" value="Genomic_DNA"/>
</dbReference>
<dbReference type="InterPro" id="IPR049730">
    <property type="entry name" value="SNF2/RAD54-like_C"/>
</dbReference>
<dbReference type="STRING" id="1801.BRW64_21920"/>
<keyword evidence="10" id="KW-1185">Reference proteome</keyword>
<dbReference type="PANTHER" id="PTHR45766:SF6">
    <property type="entry name" value="SWI_SNF-RELATED MATRIX-ASSOCIATED ACTIN-DEPENDENT REGULATOR OF CHROMATIN SUBFAMILY A-LIKE PROTEIN 1"/>
    <property type="match status" value="1"/>
</dbReference>
<feature type="domain" description="Helicase C-terminal" evidence="6">
    <location>
        <begin position="499"/>
        <end position="652"/>
    </location>
</feature>
<name>A0A1Q4H7K8_9MYCO</name>
<reference evidence="7 9" key="1">
    <citation type="submission" date="2016-09" db="EMBL/GenBank/DDBJ databases">
        <title>genome sequences of unsequenced Mycobacteria.</title>
        <authorList>
            <person name="Greninger A.L."/>
            <person name="Jerome K.R."/>
            <person name="Mcnair B."/>
            <person name="Wallis C."/>
            <person name="Fang F."/>
        </authorList>
    </citation>
    <scope>NUCLEOTIDE SEQUENCE [LARGE SCALE GENOMIC DNA]</scope>
    <source>
        <strain evidence="7 9">BM1</strain>
    </source>
</reference>
<dbReference type="PANTHER" id="PTHR45766">
    <property type="entry name" value="DNA ANNEALING HELICASE AND ENDONUCLEASE ZRANB3 FAMILY MEMBER"/>
    <property type="match status" value="1"/>
</dbReference>
<dbReference type="InterPro" id="IPR038718">
    <property type="entry name" value="SNF2-like_sf"/>
</dbReference>
<organism evidence="7 9">
    <name type="scientific">Mycolicibacterium diernhoferi</name>
    <dbReference type="NCBI Taxonomy" id="1801"/>
    <lineage>
        <taxon>Bacteria</taxon>
        <taxon>Bacillati</taxon>
        <taxon>Actinomycetota</taxon>
        <taxon>Actinomycetes</taxon>
        <taxon>Mycobacteriales</taxon>
        <taxon>Mycobacteriaceae</taxon>
        <taxon>Mycolicibacterium</taxon>
    </lineage>
</organism>
<dbReference type="InterPro" id="IPR027417">
    <property type="entry name" value="P-loop_NTPase"/>
</dbReference>
<protein>
    <submittedName>
        <fullName evidence="7 8">Helicase</fullName>
    </submittedName>
</protein>
<dbReference type="GO" id="GO:0005524">
    <property type="term" value="F:ATP binding"/>
    <property type="evidence" value="ECO:0007669"/>
    <property type="project" value="UniProtKB-KW"/>
</dbReference>
<dbReference type="InterPro" id="IPR000330">
    <property type="entry name" value="SNF2_N"/>
</dbReference>
<dbReference type="OrthoDB" id="9814088at2"/>
<dbReference type="PROSITE" id="PS51194">
    <property type="entry name" value="HELICASE_CTER"/>
    <property type="match status" value="1"/>
</dbReference>
<dbReference type="CDD" id="cd18793">
    <property type="entry name" value="SF2_C_SNF"/>
    <property type="match status" value="1"/>
</dbReference>
<dbReference type="GO" id="GO:0016787">
    <property type="term" value="F:hydrolase activity"/>
    <property type="evidence" value="ECO:0007669"/>
    <property type="project" value="UniProtKB-KW"/>
</dbReference>
<dbReference type="GO" id="GO:0004386">
    <property type="term" value="F:helicase activity"/>
    <property type="evidence" value="ECO:0007669"/>
    <property type="project" value="UniProtKB-KW"/>
</dbReference>
<dbReference type="Pfam" id="PF00176">
    <property type="entry name" value="SNF2-rel_dom"/>
    <property type="match status" value="1"/>
</dbReference>
<evidence type="ECO:0000313" key="9">
    <source>
        <dbReference type="Proteomes" id="UP000191039"/>
    </source>
</evidence>
<dbReference type="PROSITE" id="PS51192">
    <property type="entry name" value="HELICASE_ATP_BIND_1"/>
    <property type="match status" value="1"/>
</dbReference>